<dbReference type="GO" id="GO:0003723">
    <property type="term" value="F:RNA binding"/>
    <property type="evidence" value="ECO:0007669"/>
    <property type="project" value="TreeGrafter"/>
</dbReference>
<organism evidence="4">
    <name type="scientific">Dissoconium aciculare CBS 342.82</name>
    <dbReference type="NCBI Taxonomy" id="1314786"/>
    <lineage>
        <taxon>Eukaryota</taxon>
        <taxon>Fungi</taxon>
        <taxon>Dikarya</taxon>
        <taxon>Ascomycota</taxon>
        <taxon>Pezizomycotina</taxon>
        <taxon>Dothideomycetes</taxon>
        <taxon>Dothideomycetidae</taxon>
        <taxon>Mycosphaerellales</taxon>
        <taxon>Dissoconiaceae</taxon>
        <taxon>Dissoconium</taxon>
    </lineage>
</organism>
<dbReference type="GO" id="GO:0005681">
    <property type="term" value="C:spliceosomal complex"/>
    <property type="evidence" value="ECO:0007669"/>
    <property type="project" value="TreeGrafter"/>
</dbReference>
<dbReference type="GO" id="GO:0048024">
    <property type="term" value="P:regulation of mRNA splicing, via spliceosome"/>
    <property type="evidence" value="ECO:0007669"/>
    <property type="project" value="TreeGrafter"/>
</dbReference>
<feature type="domain" description="PWI" evidence="2">
    <location>
        <begin position="16"/>
        <end position="113"/>
    </location>
</feature>
<dbReference type="Pfam" id="PF01480">
    <property type="entry name" value="PWI"/>
    <property type="match status" value="1"/>
</dbReference>
<evidence type="ECO:0000313" key="3">
    <source>
        <dbReference type="Proteomes" id="UP000504637"/>
    </source>
</evidence>
<dbReference type="RefSeq" id="XP_033456389.1">
    <property type="nucleotide sequence ID" value="XM_033601849.1"/>
</dbReference>
<proteinExistence type="predicted"/>
<dbReference type="PANTHER" id="PTHR23148">
    <property type="entry name" value="SERINE/ARGININE REGULATED NUCLEAR MATRIX PROTEIN"/>
    <property type="match status" value="1"/>
</dbReference>
<protein>
    <submittedName>
        <fullName evidence="4">PWI domain-containing protein</fullName>
    </submittedName>
</protein>
<dbReference type="InterPro" id="IPR052225">
    <property type="entry name" value="Ser/Arg_repetitive_matrix"/>
</dbReference>
<dbReference type="AlphaFoldDB" id="A0A6J3LUL9"/>
<dbReference type="PANTHER" id="PTHR23148:SF0">
    <property type="entry name" value="SERINE_ARGININE REPETITIVE MATRIX PROTEIN 1"/>
    <property type="match status" value="1"/>
</dbReference>
<sequence>MSRALQTGADARALRDTKFPEIFKQKVDITKVQLPVIKKWMADKITKLQGFDDDFLPIMIEEMLIEHRDIREIQTSIRDSLGPPTAAFCLELWKLCLSAQQDPNGVPKELLEAKKLEVKQQKVR</sequence>
<evidence type="ECO:0000256" key="1">
    <source>
        <dbReference type="ARBA" id="ARBA00022664"/>
    </source>
</evidence>
<accession>A0A6J3LUL9</accession>
<dbReference type="PROSITE" id="PS51025">
    <property type="entry name" value="PWI"/>
    <property type="match status" value="1"/>
</dbReference>
<dbReference type="InterPro" id="IPR036483">
    <property type="entry name" value="PWI_dom_sf"/>
</dbReference>
<dbReference type="OrthoDB" id="163257at2759"/>
<dbReference type="GeneID" id="54359649"/>
<dbReference type="InterPro" id="IPR002483">
    <property type="entry name" value="PWI_dom"/>
</dbReference>
<dbReference type="Gene3D" id="1.20.1390.10">
    <property type="entry name" value="PWI domain"/>
    <property type="match status" value="1"/>
</dbReference>
<reference evidence="4" key="2">
    <citation type="submission" date="2020-04" db="EMBL/GenBank/DDBJ databases">
        <authorList>
            <consortium name="NCBI Genome Project"/>
        </authorList>
    </citation>
    <scope>NUCLEOTIDE SEQUENCE</scope>
    <source>
        <strain evidence="4">CBS 342.82</strain>
    </source>
</reference>
<name>A0A6J3LUL9_9PEZI</name>
<dbReference type="Proteomes" id="UP000504637">
    <property type="component" value="Unplaced"/>
</dbReference>
<evidence type="ECO:0000259" key="2">
    <source>
        <dbReference type="PROSITE" id="PS51025"/>
    </source>
</evidence>
<reference evidence="4" key="1">
    <citation type="submission" date="2020-01" db="EMBL/GenBank/DDBJ databases">
        <authorList>
            <consortium name="DOE Joint Genome Institute"/>
            <person name="Haridas S."/>
            <person name="Albert R."/>
            <person name="Binder M."/>
            <person name="Bloem J."/>
            <person name="Labutti K."/>
            <person name="Salamov A."/>
            <person name="Andreopoulos B."/>
            <person name="Baker S.E."/>
            <person name="Barry K."/>
            <person name="Bills G."/>
            <person name="Bluhm B.H."/>
            <person name="Cannon C."/>
            <person name="Castanera R."/>
            <person name="Culley D.E."/>
            <person name="Daum C."/>
            <person name="Ezra D."/>
            <person name="Gonzalez J.B."/>
            <person name="Henrissat B."/>
            <person name="Kuo A."/>
            <person name="Liang C."/>
            <person name="Lipzen A."/>
            <person name="Lutzoni F."/>
            <person name="Magnuson J."/>
            <person name="Mondo S."/>
            <person name="Nolan M."/>
            <person name="Ohm R."/>
            <person name="Pangilinan J."/>
            <person name="Park H.-J."/>
            <person name="Ramirez L."/>
            <person name="Alfaro M."/>
            <person name="Sun H."/>
            <person name="Tritt A."/>
            <person name="Yoshinaga Y."/>
            <person name="Zwiers L.-H."/>
            <person name="Turgeon B.G."/>
            <person name="Goodwin S.B."/>
            <person name="Spatafora J.W."/>
            <person name="Crous P.W."/>
            <person name="Grigoriev I.V."/>
        </authorList>
    </citation>
    <scope>NUCLEOTIDE SEQUENCE</scope>
    <source>
        <strain evidence="4">CBS 342.82</strain>
    </source>
</reference>
<keyword evidence="1" id="KW-0507">mRNA processing</keyword>
<dbReference type="SUPFAM" id="SSF101233">
    <property type="entry name" value="PWI domain"/>
    <property type="match status" value="1"/>
</dbReference>
<dbReference type="GO" id="GO:0006397">
    <property type="term" value="P:mRNA processing"/>
    <property type="evidence" value="ECO:0007669"/>
    <property type="project" value="UniProtKB-KW"/>
</dbReference>
<reference evidence="4" key="3">
    <citation type="submission" date="2025-08" db="UniProtKB">
        <authorList>
            <consortium name="RefSeq"/>
        </authorList>
    </citation>
    <scope>IDENTIFICATION</scope>
    <source>
        <strain evidence="4">CBS 342.82</strain>
    </source>
</reference>
<keyword evidence="3" id="KW-1185">Reference proteome</keyword>
<evidence type="ECO:0000313" key="4">
    <source>
        <dbReference type="RefSeq" id="XP_033456389.1"/>
    </source>
</evidence>
<gene>
    <name evidence="4" type="ORF">K489DRAFT_325776</name>
</gene>